<proteinExistence type="evidence at transcript level"/>
<protein>
    <submittedName>
        <fullName evidence="2">Cr811</fullName>
    </submittedName>
</protein>
<sequence length="256" mass="28245">AILSEDAIDDIDFRVKTSSERDISASLDGRTGYVKEVYIKFPNKEISTSIAIEDCILEYRSTAGAGKTFSRGGRKWEGVYLRTYACIGIPVKVMDKIFEKITSENEGLSWDSGESIRSEKDGYYWPTVKLPTEPSKDTAGFSCLYVDNGQMVSFNPVTLMAQNHRSLIGVAMLSLRLKKVGDNPKSCHTKKYTLGITLTSFQVVSETTQRGPGVIENMPVVGFRDYTASTELVDSISRMLEQSSVGDEEVVDAGAE</sequence>
<name>A0A076KUT9_PLABS</name>
<dbReference type="EMBL" id="KJ867530">
    <property type="protein sequence ID" value="AII98155.1"/>
    <property type="molecule type" value="mRNA"/>
</dbReference>
<gene>
    <name evidence="2" type="primary">Cr811</name>
</gene>
<feature type="non-terminal residue" evidence="2">
    <location>
        <position position="1"/>
    </location>
</feature>
<reference evidence="1" key="1">
    <citation type="submission" date="2014-05" db="EMBL/GenBank/DDBJ databases">
        <title>Characterization of a pathotype-specific gene from the clubroot pathogen Plasmodiophora brassicae.</title>
        <authorList>
            <person name="Zhang H."/>
            <person name="Feng J."/>
            <person name="Strelkov S.E."/>
            <person name="Hwang S.-F."/>
        </authorList>
    </citation>
    <scope>NUCLEOTIDE SEQUENCE</scope>
</reference>
<reference evidence="2" key="2">
    <citation type="submission" date="2014-05" db="EMBL/GenBank/DDBJ databases">
        <title>Characterization of a pathotype-specific gene from the clubroot pathogen Plasmodiophora brassicae.</title>
        <authorList>
            <person name="Zhang H."/>
            <person name="Feng J."/>
            <person name="Manolii V.P."/>
            <person name="Strelkov S.E."/>
            <person name="Hwang S.-F."/>
        </authorList>
    </citation>
    <scope>NUCLEOTIDE SEQUENCE</scope>
</reference>
<dbReference type="AlphaFoldDB" id="A0A076KUT9"/>
<dbReference type="EMBL" id="KJ867531">
    <property type="protein sequence ID" value="AII98156.1"/>
    <property type="molecule type" value="Genomic_DNA"/>
</dbReference>
<evidence type="ECO:0000313" key="2">
    <source>
        <dbReference type="EMBL" id="AII98156.1"/>
    </source>
</evidence>
<evidence type="ECO:0000313" key="1">
    <source>
        <dbReference type="EMBL" id="AII98155.1"/>
    </source>
</evidence>
<organism evidence="2">
    <name type="scientific">Plasmodiophora brassicae</name>
    <name type="common">Clubroot disease agent</name>
    <dbReference type="NCBI Taxonomy" id="37360"/>
    <lineage>
        <taxon>Eukaryota</taxon>
        <taxon>Sar</taxon>
        <taxon>Rhizaria</taxon>
        <taxon>Endomyxa</taxon>
        <taxon>Phytomyxea</taxon>
        <taxon>Plasmodiophorida</taxon>
        <taxon>Plasmodiophoridae</taxon>
        <taxon>Plasmodiophora</taxon>
    </lineage>
</organism>
<accession>A0A076KUT9</accession>